<dbReference type="AlphaFoldDB" id="X1BAT0"/>
<protein>
    <submittedName>
        <fullName evidence="1">Uncharacterized protein</fullName>
    </submittedName>
</protein>
<dbReference type="EMBL" id="BART01005682">
    <property type="protein sequence ID" value="GAG69081.1"/>
    <property type="molecule type" value="Genomic_DNA"/>
</dbReference>
<name>X1BAT0_9ZZZZ</name>
<comment type="caution">
    <text evidence="1">The sequence shown here is derived from an EMBL/GenBank/DDBJ whole genome shotgun (WGS) entry which is preliminary data.</text>
</comment>
<feature type="non-terminal residue" evidence="1">
    <location>
        <position position="41"/>
    </location>
</feature>
<organism evidence="1">
    <name type="scientific">marine sediment metagenome</name>
    <dbReference type="NCBI Taxonomy" id="412755"/>
    <lineage>
        <taxon>unclassified sequences</taxon>
        <taxon>metagenomes</taxon>
        <taxon>ecological metagenomes</taxon>
    </lineage>
</organism>
<accession>X1BAT0</accession>
<reference evidence="1" key="1">
    <citation type="journal article" date="2014" name="Front. Microbiol.">
        <title>High frequency of phylogenetically diverse reductive dehalogenase-homologous genes in deep subseafloor sedimentary metagenomes.</title>
        <authorList>
            <person name="Kawai M."/>
            <person name="Futagami T."/>
            <person name="Toyoda A."/>
            <person name="Takaki Y."/>
            <person name="Nishi S."/>
            <person name="Hori S."/>
            <person name="Arai W."/>
            <person name="Tsubouchi T."/>
            <person name="Morono Y."/>
            <person name="Uchiyama I."/>
            <person name="Ito T."/>
            <person name="Fujiyama A."/>
            <person name="Inagaki F."/>
            <person name="Takami H."/>
        </authorList>
    </citation>
    <scope>NUCLEOTIDE SEQUENCE</scope>
    <source>
        <strain evidence="1">Expedition CK06-06</strain>
    </source>
</reference>
<sequence length="41" mass="4656">MFYKMLYGILCNAYKLGLRDLISKAIDDPSSDWDDVALGIM</sequence>
<evidence type="ECO:0000313" key="1">
    <source>
        <dbReference type="EMBL" id="GAG69081.1"/>
    </source>
</evidence>
<proteinExistence type="predicted"/>
<gene>
    <name evidence="1" type="ORF">S01H4_12962</name>
</gene>